<comment type="caution">
    <text evidence="4">The sequence shown here is derived from an EMBL/GenBank/DDBJ whole genome shotgun (WGS) entry which is preliminary data.</text>
</comment>
<dbReference type="PANTHER" id="PTHR48051">
    <property type="match status" value="1"/>
</dbReference>
<protein>
    <submittedName>
        <fullName evidence="4">Uncharacterized protein</fullName>
    </submittedName>
</protein>
<dbReference type="GO" id="GO:0005930">
    <property type="term" value="C:axoneme"/>
    <property type="evidence" value="ECO:0007669"/>
    <property type="project" value="UniProtKB-SubCell"/>
</dbReference>
<name>A0AAD5H434_9CHLO</name>
<reference evidence="4" key="1">
    <citation type="submission" date="2020-11" db="EMBL/GenBank/DDBJ databases">
        <title>Chlorella ohadii genome sequencing and assembly.</title>
        <authorList>
            <person name="Murik O."/>
            <person name="Treves H."/>
            <person name="Kedem I."/>
            <person name="Shotland Y."/>
            <person name="Kaplan A."/>
        </authorList>
    </citation>
    <scope>NUCLEOTIDE SEQUENCE</scope>
    <source>
        <strain evidence="4">1</strain>
    </source>
</reference>
<dbReference type="EMBL" id="JADXDR010000120">
    <property type="protein sequence ID" value="KAI7838642.1"/>
    <property type="molecule type" value="Genomic_DNA"/>
</dbReference>
<dbReference type="InterPro" id="IPR050216">
    <property type="entry name" value="LRR_domain-containing"/>
</dbReference>
<gene>
    <name evidence="4" type="ORF">COHA_007569</name>
</gene>
<dbReference type="InterPro" id="IPR003591">
    <property type="entry name" value="Leu-rich_rpt_typical-subtyp"/>
</dbReference>
<proteinExistence type="predicted"/>
<keyword evidence="2" id="KW-0433">Leucine-rich repeat</keyword>
<evidence type="ECO:0000256" key="2">
    <source>
        <dbReference type="ARBA" id="ARBA00022614"/>
    </source>
</evidence>
<keyword evidence="5" id="KW-1185">Reference proteome</keyword>
<evidence type="ECO:0000313" key="5">
    <source>
        <dbReference type="Proteomes" id="UP001205105"/>
    </source>
</evidence>
<evidence type="ECO:0000256" key="1">
    <source>
        <dbReference type="ARBA" id="ARBA00004430"/>
    </source>
</evidence>
<evidence type="ECO:0000313" key="4">
    <source>
        <dbReference type="EMBL" id="KAI7838642.1"/>
    </source>
</evidence>
<evidence type="ECO:0000256" key="3">
    <source>
        <dbReference type="ARBA" id="ARBA00022737"/>
    </source>
</evidence>
<dbReference type="PANTHER" id="PTHR48051:SF1">
    <property type="entry name" value="RAS SUPPRESSOR PROTEIN 1"/>
    <property type="match status" value="1"/>
</dbReference>
<dbReference type="Gene3D" id="3.80.10.10">
    <property type="entry name" value="Ribonuclease Inhibitor"/>
    <property type="match status" value="1"/>
</dbReference>
<dbReference type="AlphaFoldDB" id="A0AAD5H434"/>
<dbReference type="Proteomes" id="UP001205105">
    <property type="component" value="Unassembled WGS sequence"/>
</dbReference>
<sequence>MQVGDAVLGGCAVEGYNRAAGTVQELQLRSIESVPGLQQPVAAALPPGIRPSQLRRLGIFGSNLPLQSVVDCPFLAHLTSLELVSCSSTSYSGSAAPVIQALLEQAPGLLSLTLMRCSTHHLRLQGLQPLPPALINLAGLQHLSLADNGLTELPPGPYLSGLESLDLSCNNLDRLPPALTAASSLTSLSLARSNRLVLNDADIDDVLSHLTHLRRLHLDVGRMPLHVLGQLSQRMPQLHISEVA</sequence>
<dbReference type="InterPro" id="IPR032675">
    <property type="entry name" value="LRR_dom_sf"/>
</dbReference>
<dbReference type="PROSITE" id="PS51450">
    <property type="entry name" value="LRR"/>
    <property type="match status" value="2"/>
</dbReference>
<accession>A0AAD5H434</accession>
<organism evidence="4 5">
    <name type="scientific">Chlorella ohadii</name>
    <dbReference type="NCBI Taxonomy" id="2649997"/>
    <lineage>
        <taxon>Eukaryota</taxon>
        <taxon>Viridiplantae</taxon>
        <taxon>Chlorophyta</taxon>
        <taxon>core chlorophytes</taxon>
        <taxon>Trebouxiophyceae</taxon>
        <taxon>Chlorellales</taxon>
        <taxon>Chlorellaceae</taxon>
        <taxon>Chlorella clade</taxon>
        <taxon>Chlorella</taxon>
    </lineage>
</organism>
<dbReference type="SUPFAM" id="SSF52047">
    <property type="entry name" value="RNI-like"/>
    <property type="match status" value="1"/>
</dbReference>
<keyword evidence="3" id="KW-0677">Repeat</keyword>
<dbReference type="SMART" id="SM00369">
    <property type="entry name" value="LRR_TYP"/>
    <property type="match status" value="2"/>
</dbReference>
<dbReference type="InterPro" id="IPR001611">
    <property type="entry name" value="Leu-rich_rpt"/>
</dbReference>
<dbReference type="Pfam" id="PF13855">
    <property type="entry name" value="LRR_8"/>
    <property type="match status" value="1"/>
</dbReference>
<comment type="subcellular location">
    <subcellularLocation>
        <location evidence="1">Cytoplasm</location>
        <location evidence="1">Cytoskeleton</location>
        <location evidence="1">Cilium axoneme</location>
    </subcellularLocation>
</comment>